<evidence type="ECO:0000313" key="5">
    <source>
        <dbReference type="Proteomes" id="UP001235269"/>
    </source>
</evidence>
<gene>
    <name evidence="4" type="ORF">QO005_004678</name>
</gene>
<dbReference type="InterPro" id="IPR049513">
    <property type="entry name" value="TetR_C_40"/>
</dbReference>
<reference evidence="4 5" key="1">
    <citation type="submission" date="2023-07" db="EMBL/GenBank/DDBJ databases">
        <title>Genomic Encyclopedia of Type Strains, Phase IV (KMG-IV): sequencing the most valuable type-strain genomes for metagenomic binning, comparative biology and taxonomic classification.</title>
        <authorList>
            <person name="Goeker M."/>
        </authorList>
    </citation>
    <scope>NUCLEOTIDE SEQUENCE [LARGE SCALE GENOMIC DNA]</scope>
    <source>
        <strain evidence="4 5">DSM 100301</strain>
    </source>
</reference>
<dbReference type="InterPro" id="IPR001647">
    <property type="entry name" value="HTH_TetR"/>
</dbReference>
<dbReference type="PANTHER" id="PTHR43479:SF11">
    <property type="entry name" value="ACREF_ENVCD OPERON REPRESSOR-RELATED"/>
    <property type="match status" value="1"/>
</dbReference>
<dbReference type="InterPro" id="IPR050624">
    <property type="entry name" value="HTH-type_Tx_Regulator"/>
</dbReference>
<dbReference type="Pfam" id="PF21306">
    <property type="entry name" value="TetR_C_40"/>
    <property type="match status" value="1"/>
</dbReference>
<keyword evidence="5" id="KW-1185">Reference proteome</keyword>
<dbReference type="EMBL" id="JAUSWH010000029">
    <property type="protein sequence ID" value="MDQ0458317.1"/>
    <property type="molecule type" value="Genomic_DNA"/>
</dbReference>
<evidence type="ECO:0000256" key="1">
    <source>
        <dbReference type="ARBA" id="ARBA00023125"/>
    </source>
</evidence>
<dbReference type="SUPFAM" id="SSF46689">
    <property type="entry name" value="Homeodomain-like"/>
    <property type="match status" value="1"/>
</dbReference>
<dbReference type="Proteomes" id="UP001235269">
    <property type="component" value="Unassembled WGS sequence"/>
</dbReference>
<dbReference type="PANTHER" id="PTHR43479">
    <property type="entry name" value="ACREF/ENVCD OPERON REPRESSOR-RELATED"/>
    <property type="match status" value="1"/>
</dbReference>
<accession>A0ABU0IKZ6</accession>
<comment type="caution">
    <text evidence="4">The sequence shown here is derived from an EMBL/GenBank/DDBJ whole genome shotgun (WGS) entry which is preliminary data.</text>
</comment>
<organism evidence="4 5">
    <name type="scientific">Rhizobium paknamense</name>
    <dbReference type="NCBI Taxonomy" id="1206817"/>
    <lineage>
        <taxon>Bacteria</taxon>
        <taxon>Pseudomonadati</taxon>
        <taxon>Pseudomonadota</taxon>
        <taxon>Alphaproteobacteria</taxon>
        <taxon>Hyphomicrobiales</taxon>
        <taxon>Rhizobiaceae</taxon>
        <taxon>Rhizobium/Agrobacterium group</taxon>
        <taxon>Rhizobium</taxon>
    </lineage>
</organism>
<evidence type="ECO:0000259" key="3">
    <source>
        <dbReference type="PROSITE" id="PS50977"/>
    </source>
</evidence>
<dbReference type="PROSITE" id="PS50977">
    <property type="entry name" value="HTH_TETR_2"/>
    <property type="match status" value="1"/>
</dbReference>
<dbReference type="PRINTS" id="PR00455">
    <property type="entry name" value="HTHTETR"/>
</dbReference>
<name>A0ABU0IKZ6_9HYPH</name>
<sequence length="202" mass="21860">MNDVSTAQARINHAAMRLFAQKGGNQVSVSELAQAAGVARGTIYNNYPDPEQLFENIVADLASEMHARVAEAASQIADPAQAIANGIRHFVRRTHEEPDWGRFMLRFAFSNAALRGMWESQPASDLMHGLQAGRFHFKPYQGPSVLAMIGGTGVSAMLLVLEGHKTWREAGSDAAELVLRALGLDAEESRVIATGDLPPLPK</sequence>
<dbReference type="Pfam" id="PF00440">
    <property type="entry name" value="TetR_N"/>
    <property type="match status" value="1"/>
</dbReference>
<protein>
    <submittedName>
        <fullName evidence="4">AcrR family transcriptional regulator</fullName>
    </submittedName>
</protein>
<proteinExistence type="predicted"/>
<feature type="DNA-binding region" description="H-T-H motif" evidence="2">
    <location>
        <begin position="28"/>
        <end position="47"/>
    </location>
</feature>
<dbReference type="RefSeq" id="WP_307160407.1">
    <property type="nucleotide sequence ID" value="NZ_JAUSWH010000029.1"/>
</dbReference>
<feature type="domain" description="HTH tetR-type" evidence="3">
    <location>
        <begin position="5"/>
        <end position="65"/>
    </location>
</feature>
<evidence type="ECO:0000256" key="2">
    <source>
        <dbReference type="PROSITE-ProRule" id="PRU00335"/>
    </source>
</evidence>
<dbReference type="InterPro" id="IPR009057">
    <property type="entry name" value="Homeodomain-like_sf"/>
</dbReference>
<evidence type="ECO:0000313" key="4">
    <source>
        <dbReference type="EMBL" id="MDQ0458317.1"/>
    </source>
</evidence>
<dbReference type="Gene3D" id="1.10.357.10">
    <property type="entry name" value="Tetracycline Repressor, domain 2"/>
    <property type="match status" value="1"/>
</dbReference>
<keyword evidence="1 2" id="KW-0238">DNA-binding</keyword>